<keyword evidence="2" id="KW-0479">Metal-binding</keyword>
<dbReference type="STRING" id="3476.A0A2P5BL15"/>
<feature type="region of interest" description="Disordered" evidence="10">
    <location>
        <begin position="71"/>
        <end position="106"/>
    </location>
</feature>
<dbReference type="PROSITE" id="PS00028">
    <property type="entry name" value="ZINC_FINGER_C2H2_1"/>
    <property type="match status" value="2"/>
</dbReference>
<accession>A0A2P5BL15</accession>
<feature type="domain" description="C2H2-type" evidence="11">
    <location>
        <begin position="107"/>
        <end position="129"/>
    </location>
</feature>
<gene>
    <name evidence="12" type="ORF">PanWU01x14_229760</name>
</gene>
<keyword evidence="7" id="KW-0804">Transcription</keyword>
<evidence type="ECO:0000256" key="4">
    <source>
        <dbReference type="ARBA" id="ARBA00022771"/>
    </source>
</evidence>
<evidence type="ECO:0000256" key="5">
    <source>
        <dbReference type="ARBA" id="ARBA00022833"/>
    </source>
</evidence>
<dbReference type="Gene3D" id="3.30.160.60">
    <property type="entry name" value="Classic Zinc Finger"/>
    <property type="match status" value="1"/>
</dbReference>
<evidence type="ECO:0000256" key="7">
    <source>
        <dbReference type="ARBA" id="ARBA00023163"/>
    </source>
</evidence>
<evidence type="ECO:0000259" key="11">
    <source>
        <dbReference type="PROSITE" id="PS50157"/>
    </source>
</evidence>
<keyword evidence="6" id="KW-0805">Transcription regulation</keyword>
<evidence type="ECO:0000256" key="8">
    <source>
        <dbReference type="ARBA" id="ARBA00023242"/>
    </source>
</evidence>
<evidence type="ECO:0000313" key="13">
    <source>
        <dbReference type="Proteomes" id="UP000237105"/>
    </source>
</evidence>
<evidence type="ECO:0000256" key="3">
    <source>
        <dbReference type="ARBA" id="ARBA00022737"/>
    </source>
</evidence>
<evidence type="ECO:0000256" key="10">
    <source>
        <dbReference type="SAM" id="MobiDB-lite"/>
    </source>
</evidence>
<comment type="caution">
    <text evidence="12">The sequence shown here is derived from an EMBL/GenBank/DDBJ whole genome shotgun (WGS) entry which is preliminary data.</text>
</comment>
<comment type="subcellular location">
    <subcellularLocation>
        <location evidence="1">Nucleus</location>
    </subcellularLocation>
</comment>
<evidence type="ECO:0000256" key="1">
    <source>
        <dbReference type="ARBA" id="ARBA00004123"/>
    </source>
</evidence>
<dbReference type="Pfam" id="PF13912">
    <property type="entry name" value="zf-C2H2_6"/>
    <property type="match status" value="2"/>
</dbReference>
<keyword evidence="13" id="KW-1185">Reference proteome</keyword>
<reference evidence="13" key="1">
    <citation type="submission" date="2016-06" db="EMBL/GenBank/DDBJ databases">
        <title>Parallel loss of symbiosis genes in relatives of nitrogen-fixing non-legume Parasponia.</title>
        <authorList>
            <person name="Van Velzen R."/>
            <person name="Holmer R."/>
            <person name="Bu F."/>
            <person name="Rutten L."/>
            <person name="Van Zeijl A."/>
            <person name="Liu W."/>
            <person name="Santuari L."/>
            <person name="Cao Q."/>
            <person name="Sharma T."/>
            <person name="Shen D."/>
            <person name="Roswanjaya Y."/>
            <person name="Wardhani T."/>
            <person name="Kalhor M.S."/>
            <person name="Jansen J."/>
            <person name="Van den Hoogen J."/>
            <person name="Gungor B."/>
            <person name="Hartog M."/>
            <person name="Hontelez J."/>
            <person name="Verver J."/>
            <person name="Yang W.-C."/>
            <person name="Schijlen E."/>
            <person name="Repin R."/>
            <person name="Schilthuizen M."/>
            <person name="Schranz E."/>
            <person name="Heidstra R."/>
            <person name="Miyata K."/>
            <person name="Fedorova E."/>
            <person name="Kohlen W."/>
            <person name="Bisseling T."/>
            <person name="Smit S."/>
            <person name="Geurts R."/>
        </authorList>
    </citation>
    <scope>NUCLEOTIDE SEQUENCE [LARGE SCALE GENOMIC DNA]</scope>
    <source>
        <strain evidence="13">cv. WU1-14</strain>
    </source>
</reference>
<evidence type="ECO:0000313" key="12">
    <source>
        <dbReference type="EMBL" id="PON49460.1"/>
    </source>
</evidence>
<keyword evidence="5" id="KW-0862">Zinc</keyword>
<evidence type="ECO:0000256" key="9">
    <source>
        <dbReference type="PROSITE-ProRule" id="PRU00042"/>
    </source>
</evidence>
<dbReference type="PROSITE" id="PS50157">
    <property type="entry name" value="ZINC_FINGER_C2H2_2"/>
    <property type="match status" value="2"/>
</dbReference>
<dbReference type="AlphaFoldDB" id="A0A2P5BL15"/>
<dbReference type="GO" id="GO:0008270">
    <property type="term" value="F:zinc ion binding"/>
    <property type="evidence" value="ECO:0007669"/>
    <property type="project" value="UniProtKB-KW"/>
</dbReference>
<keyword evidence="8" id="KW-0539">Nucleus</keyword>
<proteinExistence type="predicted"/>
<keyword evidence="4 9" id="KW-0863">Zinc-finger</keyword>
<protein>
    <submittedName>
        <fullName evidence="12">TFIIH C1-like domain containing protein</fullName>
    </submittedName>
</protein>
<evidence type="ECO:0000256" key="6">
    <source>
        <dbReference type="ARBA" id="ARBA00023015"/>
    </source>
</evidence>
<evidence type="ECO:0000256" key="2">
    <source>
        <dbReference type="ARBA" id="ARBA00022723"/>
    </source>
</evidence>
<name>A0A2P5BL15_PARAD</name>
<keyword evidence="3" id="KW-0677">Repeat</keyword>
<dbReference type="Proteomes" id="UP000237105">
    <property type="component" value="Unassembled WGS sequence"/>
</dbReference>
<dbReference type="EMBL" id="JXTB01000260">
    <property type="protein sequence ID" value="PON49460.1"/>
    <property type="molecule type" value="Genomic_DNA"/>
</dbReference>
<dbReference type="OrthoDB" id="9411774at2759"/>
<dbReference type="PANTHER" id="PTHR26374">
    <property type="entry name" value="ZINC FINGER PROTEIN ZAT5"/>
    <property type="match status" value="1"/>
</dbReference>
<feature type="domain" description="C2H2-type" evidence="11">
    <location>
        <begin position="58"/>
        <end position="85"/>
    </location>
</feature>
<dbReference type="GO" id="GO:0005634">
    <property type="term" value="C:nucleus"/>
    <property type="evidence" value="ECO:0007669"/>
    <property type="project" value="UniProtKB-SubCell"/>
</dbReference>
<feature type="compositionally biased region" description="Polar residues" evidence="10">
    <location>
        <begin position="92"/>
        <end position="103"/>
    </location>
</feature>
<dbReference type="SUPFAM" id="SSF57667">
    <property type="entry name" value="beta-beta-alpha zinc fingers"/>
    <property type="match status" value="1"/>
</dbReference>
<dbReference type="SMART" id="SM00355">
    <property type="entry name" value="ZnF_C2H2"/>
    <property type="match status" value="2"/>
</dbReference>
<dbReference type="InterPro" id="IPR013087">
    <property type="entry name" value="Znf_C2H2_type"/>
</dbReference>
<dbReference type="PANTHER" id="PTHR26374:SF471">
    <property type="entry name" value="OS03G0279700 PROTEIN"/>
    <property type="match status" value="1"/>
</dbReference>
<dbReference type="InterPro" id="IPR036236">
    <property type="entry name" value="Znf_C2H2_sf"/>
</dbReference>
<organism evidence="12 13">
    <name type="scientific">Parasponia andersonii</name>
    <name type="common">Sponia andersonii</name>
    <dbReference type="NCBI Taxonomy" id="3476"/>
    <lineage>
        <taxon>Eukaryota</taxon>
        <taxon>Viridiplantae</taxon>
        <taxon>Streptophyta</taxon>
        <taxon>Embryophyta</taxon>
        <taxon>Tracheophyta</taxon>
        <taxon>Spermatophyta</taxon>
        <taxon>Magnoliopsida</taxon>
        <taxon>eudicotyledons</taxon>
        <taxon>Gunneridae</taxon>
        <taxon>Pentapetalae</taxon>
        <taxon>rosids</taxon>
        <taxon>fabids</taxon>
        <taxon>Rosales</taxon>
        <taxon>Cannabaceae</taxon>
        <taxon>Parasponia</taxon>
    </lineage>
</organism>
<sequence length="196" mass="21382">MKRSITERELEKLTMANCLMFLSRGGSITTSDHHHHHQFEYSNSSSNLSPSSSPSRVFECKTCNRQFPSFQALGGHRASHKKPRLMTGEGGNSSDSQSGSPTKPKTHECTICGLEFAIGQALGGHMRRHRAALTENQAPAPVVVPPINIASLAQVRPVVKKASRVLCLDLNLTPLENDIKFLQLGKSSVPLVDCLL</sequence>